<dbReference type="Pfam" id="PF01425">
    <property type="entry name" value="Amidase"/>
    <property type="match status" value="1"/>
</dbReference>
<proteinExistence type="predicted"/>
<dbReference type="PANTHER" id="PTHR43372">
    <property type="entry name" value="FATTY-ACID AMIDE HYDROLASE"/>
    <property type="match status" value="1"/>
</dbReference>
<dbReference type="GO" id="GO:0012505">
    <property type="term" value="C:endomembrane system"/>
    <property type="evidence" value="ECO:0007669"/>
    <property type="project" value="TreeGrafter"/>
</dbReference>
<accession>A0A8J5QJD7</accession>
<evidence type="ECO:0000259" key="1">
    <source>
        <dbReference type="Pfam" id="PF01425"/>
    </source>
</evidence>
<feature type="domain" description="Amidase" evidence="1">
    <location>
        <begin position="12"/>
        <end position="196"/>
    </location>
</feature>
<reference evidence="2" key="2">
    <citation type="submission" date="2021-04" db="EMBL/GenBank/DDBJ databases">
        <title>Genome-wide patterns of bracovirus chromosomal integration into multiple host tissues during parasitism.</title>
        <authorList>
            <person name="Chebbi M.A.C."/>
        </authorList>
    </citation>
    <scope>NUCLEOTIDE SEQUENCE</scope>
    <source>
        <tissue evidence="2">Whole body</tissue>
    </source>
</reference>
<name>A0A8J5QJD7_9HYME</name>
<dbReference type="InterPro" id="IPR023631">
    <property type="entry name" value="Amidase_dom"/>
</dbReference>
<evidence type="ECO:0000313" key="2">
    <source>
        <dbReference type="EMBL" id="KAG8034318.1"/>
    </source>
</evidence>
<dbReference type="EMBL" id="JAAOIC020000067">
    <property type="protein sequence ID" value="KAG8034318.1"/>
    <property type="molecule type" value="Genomic_DNA"/>
</dbReference>
<evidence type="ECO:0000313" key="3">
    <source>
        <dbReference type="Proteomes" id="UP000729913"/>
    </source>
</evidence>
<protein>
    <recommendedName>
        <fullName evidence="1">Amidase domain-containing protein</fullName>
    </recommendedName>
</protein>
<sequence length="216" mass="24523">MEDDGGQLFVSPVSQDIRQKINKVIWYLKTGYKIKAEKVEIKKLKNSLAIWLANMVSPIGENFAHELSNRQGRINIWWEFIKWMMCYSCHTFIALVTAAFESFGMKRDNEKRAKLLTQTLELRDEFQNMLGSDGVFLYPTHPTPAPLHYETILKPFNFSYTAIINCLGLPATACPLGFSNGLPIGIQVVAGLNQDHLSIAVAEELERIFGGWEKPK</sequence>
<reference evidence="2" key="1">
    <citation type="submission" date="2020-03" db="EMBL/GenBank/DDBJ databases">
        <authorList>
            <person name="Chebbi M.A."/>
            <person name="Drezen J.M."/>
        </authorList>
    </citation>
    <scope>NUCLEOTIDE SEQUENCE</scope>
    <source>
        <tissue evidence="2">Whole body</tissue>
    </source>
</reference>
<keyword evidence="3" id="KW-1185">Reference proteome</keyword>
<dbReference type="OrthoDB" id="6428749at2759"/>
<dbReference type="InterPro" id="IPR052739">
    <property type="entry name" value="FAAH2"/>
</dbReference>
<dbReference type="PANTHER" id="PTHR43372:SF4">
    <property type="entry name" value="FATTY-ACID AMIDE HYDROLASE 2"/>
    <property type="match status" value="1"/>
</dbReference>
<organism evidence="2 3">
    <name type="scientific">Cotesia typhae</name>
    <dbReference type="NCBI Taxonomy" id="2053667"/>
    <lineage>
        <taxon>Eukaryota</taxon>
        <taxon>Metazoa</taxon>
        <taxon>Ecdysozoa</taxon>
        <taxon>Arthropoda</taxon>
        <taxon>Hexapoda</taxon>
        <taxon>Insecta</taxon>
        <taxon>Pterygota</taxon>
        <taxon>Neoptera</taxon>
        <taxon>Endopterygota</taxon>
        <taxon>Hymenoptera</taxon>
        <taxon>Apocrita</taxon>
        <taxon>Ichneumonoidea</taxon>
        <taxon>Braconidae</taxon>
        <taxon>Microgastrinae</taxon>
        <taxon>Cotesia</taxon>
    </lineage>
</organism>
<dbReference type="AlphaFoldDB" id="A0A8J5QJD7"/>
<comment type="caution">
    <text evidence="2">The sequence shown here is derived from an EMBL/GenBank/DDBJ whole genome shotgun (WGS) entry which is preliminary data.</text>
</comment>
<dbReference type="Proteomes" id="UP000729913">
    <property type="component" value="Unassembled WGS sequence"/>
</dbReference>
<gene>
    <name evidence="2" type="ORF">G9C98_007394</name>
</gene>